<name>A0A0L0CL54_LUCCU</name>
<dbReference type="InterPro" id="IPR036770">
    <property type="entry name" value="Ankyrin_rpt-contain_sf"/>
</dbReference>
<dbReference type="Gene3D" id="1.25.40.20">
    <property type="entry name" value="Ankyrin repeat-containing domain"/>
    <property type="match status" value="1"/>
</dbReference>
<dbReference type="OrthoDB" id="439236at2759"/>
<dbReference type="Proteomes" id="UP000037069">
    <property type="component" value="Unassembled WGS sequence"/>
</dbReference>
<evidence type="ECO:0000256" key="1">
    <source>
        <dbReference type="PROSITE-ProRule" id="PRU00023"/>
    </source>
</evidence>
<proteinExistence type="predicted"/>
<dbReference type="SUPFAM" id="SSF48403">
    <property type="entry name" value="Ankyrin repeat"/>
    <property type="match status" value="1"/>
</dbReference>
<keyword evidence="3" id="KW-1185">Reference proteome</keyword>
<feature type="repeat" description="ANK" evidence="1">
    <location>
        <begin position="38"/>
        <end position="70"/>
    </location>
</feature>
<sequence>MAKLTALACVSQNDICSLRIVCTMARDKKHELEQSDYYGNTALLKACYLGSLEAVITLLQFGADIKAVNHYGQNALTLATCSGNIKLICELLRYCSYKEFNKTTLTPALCVATLRQNWQLVKFYKELDRYNSEDIQTAHGLNYEDIMGFLKLRNSNTCHPHHHQKHMHI</sequence>
<accession>A0A0L0CL54</accession>
<gene>
    <name evidence="2" type="ORF">FF38_11312</name>
</gene>
<dbReference type="PROSITE" id="PS50297">
    <property type="entry name" value="ANK_REP_REGION"/>
    <property type="match status" value="1"/>
</dbReference>
<organism evidence="2 3">
    <name type="scientific">Lucilia cuprina</name>
    <name type="common">Green bottle fly</name>
    <name type="synonym">Australian sheep blowfly</name>
    <dbReference type="NCBI Taxonomy" id="7375"/>
    <lineage>
        <taxon>Eukaryota</taxon>
        <taxon>Metazoa</taxon>
        <taxon>Ecdysozoa</taxon>
        <taxon>Arthropoda</taxon>
        <taxon>Hexapoda</taxon>
        <taxon>Insecta</taxon>
        <taxon>Pterygota</taxon>
        <taxon>Neoptera</taxon>
        <taxon>Endopterygota</taxon>
        <taxon>Diptera</taxon>
        <taxon>Brachycera</taxon>
        <taxon>Muscomorpha</taxon>
        <taxon>Oestroidea</taxon>
        <taxon>Calliphoridae</taxon>
        <taxon>Luciliinae</taxon>
        <taxon>Lucilia</taxon>
    </lineage>
</organism>
<dbReference type="SMART" id="SM00248">
    <property type="entry name" value="ANK"/>
    <property type="match status" value="2"/>
</dbReference>
<dbReference type="Pfam" id="PF12796">
    <property type="entry name" value="Ank_2"/>
    <property type="match status" value="1"/>
</dbReference>
<dbReference type="OMA" id="MIPALCV"/>
<evidence type="ECO:0000313" key="2">
    <source>
        <dbReference type="EMBL" id="KNC32189.1"/>
    </source>
</evidence>
<dbReference type="InterPro" id="IPR002110">
    <property type="entry name" value="Ankyrin_rpt"/>
</dbReference>
<dbReference type="AlphaFoldDB" id="A0A0L0CL54"/>
<protein>
    <submittedName>
        <fullName evidence="2">DNA replication inhibitor plutonium</fullName>
    </submittedName>
</protein>
<comment type="caution">
    <text evidence="2">The sequence shown here is derived from an EMBL/GenBank/DDBJ whole genome shotgun (WGS) entry which is preliminary data.</text>
</comment>
<reference evidence="2 3" key="1">
    <citation type="journal article" date="2015" name="Nat. Commun.">
        <title>Lucilia cuprina genome unlocks parasitic fly biology to underpin future interventions.</title>
        <authorList>
            <person name="Anstead C.A."/>
            <person name="Korhonen P.K."/>
            <person name="Young N.D."/>
            <person name="Hall R.S."/>
            <person name="Jex A.R."/>
            <person name="Murali S.C."/>
            <person name="Hughes D.S."/>
            <person name="Lee S.F."/>
            <person name="Perry T."/>
            <person name="Stroehlein A.J."/>
            <person name="Ansell B.R."/>
            <person name="Breugelmans B."/>
            <person name="Hofmann A."/>
            <person name="Qu J."/>
            <person name="Dugan S."/>
            <person name="Lee S.L."/>
            <person name="Chao H."/>
            <person name="Dinh H."/>
            <person name="Han Y."/>
            <person name="Doddapaneni H.V."/>
            <person name="Worley K.C."/>
            <person name="Muzny D.M."/>
            <person name="Ioannidis P."/>
            <person name="Waterhouse R.M."/>
            <person name="Zdobnov E.M."/>
            <person name="James P.J."/>
            <person name="Bagnall N.H."/>
            <person name="Kotze A.C."/>
            <person name="Gibbs R.A."/>
            <person name="Richards S."/>
            <person name="Batterham P."/>
            <person name="Gasser R.B."/>
        </authorList>
    </citation>
    <scope>NUCLEOTIDE SEQUENCE [LARGE SCALE GENOMIC DNA]</scope>
    <source>
        <strain evidence="2 3">LS</strain>
        <tissue evidence="2">Full body</tissue>
    </source>
</reference>
<evidence type="ECO:0000313" key="3">
    <source>
        <dbReference type="Proteomes" id="UP000037069"/>
    </source>
</evidence>
<dbReference type="PROSITE" id="PS50088">
    <property type="entry name" value="ANK_REPEAT"/>
    <property type="match status" value="1"/>
</dbReference>
<dbReference type="STRING" id="7375.A0A0L0CL54"/>
<keyword evidence="1" id="KW-0040">ANK repeat</keyword>
<dbReference type="EMBL" id="JRES01000335">
    <property type="protein sequence ID" value="KNC32189.1"/>
    <property type="molecule type" value="Genomic_DNA"/>
</dbReference>